<evidence type="ECO:0000313" key="3">
    <source>
        <dbReference type="Proteomes" id="UP000231019"/>
    </source>
</evidence>
<evidence type="ECO:0000256" key="1">
    <source>
        <dbReference type="SAM" id="MobiDB-lite"/>
    </source>
</evidence>
<feature type="compositionally biased region" description="Basic and acidic residues" evidence="1">
    <location>
        <begin position="106"/>
        <end position="125"/>
    </location>
</feature>
<feature type="region of interest" description="Disordered" evidence="1">
    <location>
        <begin position="106"/>
        <end position="127"/>
    </location>
</feature>
<comment type="caution">
    <text evidence="2">The sequence shown here is derived from an EMBL/GenBank/DDBJ whole genome shotgun (WGS) entry which is preliminary data.</text>
</comment>
<reference evidence="2 3" key="1">
    <citation type="submission" date="2017-09" db="EMBL/GenBank/DDBJ databases">
        <title>Depth-based differentiation of microbial function through sediment-hosted aquifers and enrichment of novel symbionts in the deep terrestrial subsurface.</title>
        <authorList>
            <person name="Probst A.J."/>
            <person name="Ladd B."/>
            <person name="Jarett J.K."/>
            <person name="Geller-Mcgrath D.E."/>
            <person name="Sieber C.M."/>
            <person name="Emerson J.B."/>
            <person name="Anantharaman K."/>
            <person name="Thomas B.C."/>
            <person name="Malmstrom R."/>
            <person name="Stieglmeier M."/>
            <person name="Klingl A."/>
            <person name="Woyke T."/>
            <person name="Ryan C.M."/>
            <person name="Banfield J.F."/>
        </authorList>
    </citation>
    <scope>NUCLEOTIDE SEQUENCE [LARGE SCALE GENOMIC DNA]</scope>
    <source>
        <strain evidence="2">CG17_big_fil_post_rev_8_21_14_2_50_48_46</strain>
    </source>
</reference>
<evidence type="ECO:0008006" key="4">
    <source>
        <dbReference type="Google" id="ProtNLM"/>
    </source>
</evidence>
<dbReference type="AlphaFoldDB" id="A0A2M7G9Y1"/>
<feature type="region of interest" description="Disordered" evidence="1">
    <location>
        <begin position="245"/>
        <end position="266"/>
    </location>
</feature>
<sequence>MKNNVFSNSTGIACLALLAISACSPGTLPGNTIGVPVGSGSQKASISGSVVKTNLTPAENATLVLIQRIGQEDRDVKIVRSDNRGEYRFNDVIAGEYRLAYVLQSESERKDPKSPAKRYDPEKDPPTGQYFSFISTDNFIFNGNANSSIQVPQINIGWNTSLVPNHVTVANNQAITFSWGSAVGALFYSLDIRDSNNNAFYKSPEISGNSFNWGDLTGNQGSNKGVKLHSGVYYYLVNARLSNTTGSTSQPTPHAGGTALAQFTVP</sequence>
<evidence type="ECO:0000313" key="2">
    <source>
        <dbReference type="EMBL" id="PIW18880.1"/>
    </source>
</evidence>
<gene>
    <name evidence="2" type="ORF">COW36_03095</name>
</gene>
<name>A0A2M7G9Y1_9BACT</name>
<dbReference type="Proteomes" id="UP000231019">
    <property type="component" value="Unassembled WGS sequence"/>
</dbReference>
<organism evidence="2 3">
    <name type="scientific">bacterium (Candidatus Blackallbacteria) CG17_big_fil_post_rev_8_21_14_2_50_48_46</name>
    <dbReference type="NCBI Taxonomy" id="2014261"/>
    <lineage>
        <taxon>Bacteria</taxon>
        <taxon>Candidatus Blackallbacteria</taxon>
    </lineage>
</organism>
<accession>A0A2M7G9Y1</accession>
<dbReference type="SUPFAM" id="SSF117074">
    <property type="entry name" value="Hypothetical protein PA1324"/>
    <property type="match status" value="1"/>
</dbReference>
<protein>
    <recommendedName>
        <fullName evidence="4">SD-repeat containing protein B domain-containing protein</fullName>
    </recommendedName>
</protein>
<dbReference type="PROSITE" id="PS51257">
    <property type="entry name" value="PROKAR_LIPOPROTEIN"/>
    <property type="match status" value="1"/>
</dbReference>
<dbReference type="EMBL" id="PFFQ01000007">
    <property type="protein sequence ID" value="PIW18880.1"/>
    <property type="molecule type" value="Genomic_DNA"/>
</dbReference>
<proteinExistence type="predicted"/>